<dbReference type="PROSITE" id="PS51257">
    <property type="entry name" value="PROKAR_LIPOPROTEIN"/>
    <property type="match status" value="1"/>
</dbReference>
<accession>A0A4R2Q2Z5</accession>
<evidence type="ECO:0000259" key="2">
    <source>
        <dbReference type="PROSITE" id="PS51782"/>
    </source>
</evidence>
<dbReference type="SUPFAM" id="SSF54106">
    <property type="entry name" value="LysM domain"/>
    <property type="match status" value="1"/>
</dbReference>
<dbReference type="Proteomes" id="UP000294835">
    <property type="component" value="Unassembled WGS sequence"/>
</dbReference>
<dbReference type="PANTHER" id="PTHR21666:SF270">
    <property type="entry name" value="MUREIN HYDROLASE ACTIVATOR ENVC"/>
    <property type="match status" value="1"/>
</dbReference>
<feature type="compositionally biased region" description="Low complexity" evidence="1">
    <location>
        <begin position="214"/>
        <end position="227"/>
    </location>
</feature>
<dbReference type="OrthoDB" id="9795421at2"/>
<dbReference type="RefSeq" id="WP_132460945.1">
    <property type="nucleotide sequence ID" value="NZ_SLXP01000002.1"/>
</dbReference>
<dbReference type="PROSITE" id="PS51782">
    <property type="entry name" value="LYSM"/>
    <property type="match status" value="1"/>
</dbReference>
<dbReference type="InterPro" id="IPR016047">
    <property type="entry name" value="M23ase_b-sheet_dom"/>
</dbReference>
<dbReference type="PANTHER" id="PTHR21666">
    <property type="entry name" value="PEPTIDASE-RELATED"/>
    <property type="match status" value="1"/>
</dbReference>
<dbReference type="EMBL" id="SLXP01000002">
    <property type="protein sequence ID" value="TCP43093.1"/>
    <property type="molecule type" value="Genomic_DNA"/>
</dbReference>
<dbReference type="InterPro" id="IPR036779">
    <property type="entry name" value="LysM_dom_sf"/>
</dbReference>
<name>A0A4R2Q2Z5_9RHOB</name>
<feature type="domain" description="LysM" evidence="2">
    <location>
        <begin position="159"/>
        <end position="203"/>
    </location>
</feature>
<evidence type="ECO:0000313" key="4">
    <source>
        <dbReference type="Proteomes" id="UP000294835"/>
    </source>
</evidence>
<evidence type="ECO:0000313" key="3">
    <source>
        <dbReference type="EMBL" id="TCP43093.1"/>
    </source>
</evidence>
<dbReference type="GO" id="GO:0004222">
    <property type="term" value="F:metalloendopeptidase activity"/>
    <property type="evidence" value="ECO:0007669"/>
    <property type="project" value="TreeGrafter"/>
</dbReference>
<dbReference type="AlphaFoldDB" id="A0A4R2Q2Z5"/>
<keyword evidence="4" id="KW-1185">Reference proteome</keyword>
<dbReference type="InterPro" id="IPR018392">
    <property type="entry name" value="LysM"/>
</dbReference>
<dbReference type="CDD" id="cd12797">
    <property type="entry name" value="M23_peptidase"/>
    <property type="match status" value="1"/>
</dbReference>
<comment type="caution">
    <text evidence="3">The sequence shown here is derived from an EMBL/GenBank/DDBJ whole genome shotgun (WGS) entry which is preliminary data.</text>
</comment>
<dbReference type="Gene3D" id="2.70.70.10">
    <property type="entry name" value="Glucose Permease (Domain IIA)"/>
    <property type="match status" value="1"/>
</dbReference>
<dbReference type="CDD" id="cd00118">
    <property type="entry name" value="LysM"/>
    <property type="match status" value="1"/>
</dbReference>
<dbReference type="SMART" id="SM00257">
    <property type="entry name" value="LysM"/>
    <property type="match status" value="2"/>
</dbReference>
<feature type="region of interest" description="Disordered" evidence="1">
    <location>
        <begin position="214"/>
        <end position="259"/>
    </location>
</feature>
<evidence type="ECO:0000256" key="1">
    <source>
        <dbReference type="SAM" id="MobiDB-lite"/>
    </source>
</evidence>
<dbReference type="InterPro" id="IPR050570">
    <property type="entry name" value="Cell_wall_metabolism_enzyme"/>
</dbReference>
<protein>
    <submittedName>
        <fullName evidence="3">Murein DD-endopeptidase MepM/ murein hydrolase activator NlpD</fullName>
    </submittedName>
</protein>
<dbReference type="SUPFAM" id="SSF51261">
    <property type="entry name" value="Duplicated hybrid motif"/>
    <property type="match status" value="1"/>
</dbReference>
<organism evidence="3 4">
    <name type="scientific">Rhodovulum marinum</name>
    <dbReference type="NCBI Taxonomy" id="320662"/>
    <lineage>
        <taxon>Bacteria</taxon>
        <taxon>Pseudomonadati</taxon>
        <taxon>Pseudomonadota</taxon>
        <taxon>Alphaproteobacteria</taxon>
        <taxon>Rhodobacterales</taxon>
        <taxon>Paracoccaceae</taxon>
        <taxon>Rhodovulum</taxon>
    </lineage>
</organism>
<sequence length="379" mass="39504">MSIGDRPARLPFRVLALGLGVGLLAGCESGWDYDFRNLADNGRNQPVRVEAAPRPEPDARGVISYPTYQVAVARRGDTVGTVANRVGLPAEELARFNGIPGAAQLREGEIIALPRMVATAGATAGDGQIDITTLAGDAIQRAQPGAPSAVAGAPGQEPVRHKVERGETAYSIARLYNVTPRALADWNGLGPDLSVREGQFLLIPVPADEIAAAAPPAATTRPGAGSPAPTPPSAAKPLPREETPAARPEPPASPKMETQGTARAAFAMPVQGSIIRGYQKGKNDGIDISARAGSAVKAAADGTVAAITRDTEQVPILVVRHPDNMLSVYANIEGIAVQKGDAVKRGQNVAKVRAGSPAFLHFELRKGFESVDPMPYLTP</sequence>
<dbReference type="Pfam" id="PF01551">
    <property type="entry name" value="Peptidase_M23"/>
    <property type="match status" value="1"/>
</dbReference>
<gene>
    <name evidence="3" type="ORF">EV662_102286</name>
</gene>
<dbReference type="Pfam" id="PF01476">
    <property type="entry name" value="LysM"/>
    <property type="match status" value="2"/>
</dbReference>
<dbReference type="Gene3D" id="3.10.350.10">
    <property type="entry name" value="LysM domain"/>
    <property type="match status" value="1"/>
</dbReference>
<keyword evidence="3" id="KW-0378">Hydrolase</keyword>
<dbReference type="InterPro" id="IPR011055">
    <property type="entry name" value="Dup_hybrid_motif"/>
</dbReference>
<proteinExistence type="predicted"/>
<reference evidence="3 4" key="1">
    <citation type="submission" date="2019-03" db="EMBL/GenBank/DDBJ databases">
        <title>Genomic Encyclopedia of Type Strains, Phase IV (KMG-IV): sequencing the most valuable type-strain genomes for metagenomic binning, comparative biology and taxonomic classification.</title>
        <authorList>
            <person name="Goeker M."/>
        </authorList>
    </citation>
    <scope>NUCLEOTIDE SEQUENCE [LARGE SCALE GENOMIC DNA]</scope>
    <source>
        <strain evidence="3 4">DSM 18063</strain>
    </source>
</reference>